<feature type="binding site" evidence="17">
    <location>
        <position position="9"/>
    </location>
    <ligand>
        <name>[4Fe-4S] cluster</name>
        <dbReference type="ChEBI" id="CHEBI:49883"/>
    </ligand>
</feature>
<dbReference type="UniPathway" id="UPA00392"/>
<comment type="caution">
    <text evidence="19">The sequence shown here is derived from an EMBL/GenBank/DDBJ whole genome shotgun (WGS) entry which is preliminary data.</text>
</comment>
<comment type="function">
    <text evidence="1 17">Catalyzes the conversion of epoxyqueuosine (oQ) to queuosine (Q), which is a hypermodified base found in the wobble positions of tRNA(Asp), tRNA(Asn), tRNA(His) and tRNA(Tyr).</text>
</comment>
<feature type="region of interest" description="Disordered" evidence="18">
    <location>
        <begin position="176"/>
        <end position="195"/>
    </location>
</feature>
<accession>A0A419F644</accession>
<organism evidence="19 20">
    <name type="scientific">Candidatus Abyssobacteria bacterium SURF_17</name>
    <dbReference type="NCBI Taxonomy" id="2093361"/>
    <lineage>
        <taxon>Bacteria</taxon>
        <taxon>Pseudomonadati</taxon>
        <taxon>Candidatus Hydrogenedentota</taxon>
        <taxon>Candidatus Abyssobacteria</taxon>
    </lineage>
</organism>
<keyword evidence="9 17" id="KW-0671">Queuosine biosynthesis</keyword>
<dbReference type="PANTHER" id="PTHR36701">
    <property type="entry name" value="EPOXYQUEUOSINE REDUCTASE QUEH"/>
    <property type="match status" value="1"/>
</dbReference>
<evidence type="ECO:0000256" key="7">
    <source>
        <dbReference type="ARBA" id="ARBA00022694"/>
    </source>
</evidence>
<evidence type="ECO:0000256" key="3">
    <source>
        <dbReference type="ARBA" id="ARBA00008207"/>
    </source>
</evidence>
<evidence type="ECO:0000256" key="10">
    <source>
        <dbReference type="ARBA" id="ARBA00023002"/>
    </source>
</evidence>
<sequence length="195" mass="22695">MKLLLHICCGPCATYPVKTLRERGHNVHGFFYNPNIHPLAEHNLRLDSARKLLEIEAIPATICNEYDVEEYFRLVAYRESNRCVACYHLRLSRAAREASAQGFDAFSTSLLVSPYQKHDLIREVGQSAGLQYGIEFYYEDFRPGWPQTRQLSREMGLYRQKYCGCIYSEKERFHSPGSSQARIERHGRNQTDRAR</sequence>
<comment type="similarity">
    <text evidence="3 17">Belongs to the QueH family.</text>
</comment>
<evidence type="ECO:0000313" key="19">
    <source>
        <dbReference type="EMBL" id="RJP73932.1"/>
    </source>
</evidence>
<dbReference type="GO" id="GO:0052693">
    <property type="term" value="F:epoxyqueuosine reductase activity"/>
    <property type="evidence" value="ECO:0007669"/>
    <property type="project" value="UniProtKB-UniRule"/>
</dbReference>
<dbReference type="PANTHER" id="PTHR36701:SF1">
    <property type="entry name" value="EPOXYQUEUOSINE REDUCTASE QUEH"/>
    <property type="match status" value="1"/>
</dbReference>
<evidence type="ECO:0000256" key="16">
    <source>
        <dbReference type="ARBA" id="ARBA00047415"/>
    </source>
</evidence>
<evidence type="ECO:0000256" key="9">
    <source>
        <dbReference type="ARBA" id="ARBA00022785"/>
    </source>
</evidence>
<keyword evidence="13 17" id="KW-1015">Disulfide bond</keyword>
<evidence type="ECO:0000256" key="5">
    <source>
        <dbReference type="ARBA" id="ARBA00016895"/>
    </source>
</evidence>
<dbReference type="GO" id="GO:0008616">
    <property type="term" value="P:tRNA queuosine(34) biosynthetic process"/>
    <property type="evidence" value="ECO:0007669"/>
    <property type="project" value="UniProtKB-UniRule"/>
</dbReference>
<evidence type="ECO:0000256" key="13">
    <source>
        <dbReference type="ARBA" id="ARBA00023157"/>
    </source>
</evidence>
<feature type="compositionally biased region" description="Basic and acidic residues" evidence="18">
    <location>
        <begin position="182"/>
        <end position="195"/>
    </location>
</feature>
<dbReference type="AlphaFoldDB" id="A0A419F644"/>
<feature type="disulfide bond" description="Redox-active" evidence="17">
    <location>
        <begin position="163"/>
        <end position="165"/>
    </location>
</feature>
<feature type="binding site" evidence="17">
    <location>
        <position position="8"/>
    </location>
    <ligand>
        <name>[4Fe-4S] cluster</name>
        <dbReference type="ChEBI" id="CHEBI:49883"/>
    </ligand>
</feature>
<evidence type="ECO:0000256" key="4">
    <source>
        <dbReference type="ARBA" id="ARBA00012622"/>
    </source>
</evidence>
<dbReference type="EMBL" id="QZKI01000022">
    <property type="protein sequence ID" value="RJP73932.1"/>
    <property type="molecule type" value="Genomic_DNA"/>
</dbReference>
<evidence type="ECO:0000256" key="14">
    <source>
        <dbReference type="ARBA" id="ARBA00023284"/>
    </source>
</evidence>
<dbReference type="GO" id="GO:0046872">
    <property type="term" value="F:metal ion binding"/>
    <property type="evidence" value="ECO:0007669"/>
    <property type="project" value="UniProtKB-KW"/>
</dbReference>
<evidence type="ECO:0000256" key="2">
    <source>
        <dbReference type="ARBA" id="ARBA00004691"/>
    </source>
</evidence>
<keyword evidence="11 17" id="KW-0408">Iron</keyword>
<gene>
    <name evidence="17" type="primary">queH</name>
    <name evidence="19" type="ORF">C4532_03670</name>
</gene>
<dbReference type="GO" id="GO:0051539">
    <property type="term" value="F:4 iron, 4 sulfur cluster binding"/>
    <property type="evidence" value="ECO:0007669"/>
    <property type="project" value="UniProtKB-UniRule"/>
</dbReference>
<proteinExistence type="inferred from homology"/>
<dbReference type="HAMAP" id="MF_02089">
    <property type="entry name" value="QueH"/>
    <property type="match status" value="1"/>
</dbReference>
<keyword evidence="8 17" id="KW-0479">Metal-binding</keyword>
<reference evidence="19 20" key="1">
    <citation type="journal article" date="2017" name="ISME J.">
        <title>Energy and carbon metabolisms in a deep terrestrial subsurface fluid microbial community.</title>
        <authorList>
            <person name="Momper L."/>
            <person name="Jungbluth S.P."/>
            <person name="Lee M.D."/>
            <person name="Amend J.P."/>
        </authorList>
    </citation>
    <scope>NUCLEOTIDE SEQUENCE [LARGE SCALE GENOMIC DNA]</scope>
    <source>
        <strain evidence="19">SURF_17</strain>
    </source>
</reference>
<evidence type="ECO:0000256" key="15">
    <source>
        <dbReference type="ARBA" id="ARBA00031446"/>
    </source>
</evidence>
<name>A0A419F644_9BACT</name>
<evidence type="ECO:0000256" key="17">
    <source>
        <dbReference type="HAMAP-Rule" id="MF_02089"/>
    </source>
</evidence>
<dbReference type="SUPFAM" id="SSF52402">
    <property type="entry name" value="Adenine nucleotide alpha hydrolases-like"/>
    <property type="match status" value="1"/>
</dbReference>
<comment type="pathway">
    <text evidence="2 17">tRNA modification; tRNA-queuosine biosynthesis.</text>
</comment>
<dbReference type="EC" id="1.17.99.6" evidence="4 17"/>
<evidence type="ECO:0000256" key="6">
    <source>
        <dbReference type="ARBA" id="ARBA00022485"/>
    </source>
</evidence>
<feature type="binding site" evidence="17">
    <location>
        <position position="86"/>
    </location>
    <ligand>
        <name>[4Fe-4S] cluster</name>
        <dbReference type="ChEBI" id="CHEBI:49883"/>
    </ligand>
</feature>
<dbReference type="InterPro" id="IPR003828">
    <property type="entry name" value="QueH"/>
</dbReference>
<keyword evidence="6 17" id="KW-0004">4Fe-4S</keyword>
<keyword evidence="10 17" id="KW-0560">Oxidoreductase</keyword>
<protein>
    <recommendedName>
        <fullName evidence="5 17">Epoxyqueuosine reductase QueH</fullName>
        <ecNumber evidence="4 17">1.17.99.6</ecNumber>
    </recommendedName>
    <alternativeName>
        <fullName evidence="15 17">Queuosine biosynthesis protein QueH</fullName>
    </alternativeName>
</protein>
<keyword evidence="12 17" id="KW-0411">Iron-sulfur</keyword>
<evidence type="ECO:0000256" key="1">
    <source>
        <dbReference type="ARBA" id="ARBA00002268"/>
    </source>
</evidence>
<evidence type="ECO:0000256" key="11">
    <source>
        <dbReference type="ARBA" id="ARBA00023004"/>
    </source>
</evidence>
<evidence type="ECO:0000256" key="8">
    <source>
        <dbReference type="ARBA" id="ARBA00022723"/>
    </source>
</evidence>
<feature type="binding site" evidence="17">
    <location>
        <position position="83"/>
    </location>
    <ligand>
        <name>[4Fe-4S] cluster</name>
        <dbReference type="ChEBI" id="CHEBI:49883"/>
    </ligand>
</feature>
<comment type="catalytic activity">
    <reaction evidence="16 17">
        <text>epoxyqueuosine(34) in tRNA + AH2 = queuosine(34) in tRNA + A + H2O</text>
        <dbReference type="Rhea" id="RHEA:32159"/>
        <dbReference type="Rhea" id="RHEA-COMP:18571"/>
        <dbReference type="Rhea" id="RHEA-COMP:18582"/>
        <dbReference type="ChEBI" id="CHEBI:13193"/>
        <dbReference type="ChEBI" id="CHEBI:15377"/>
        <dbReference type="ChEBI" id="CHEBI:17499"/>
        <dbReference type="ChEBI" id="CHEBI:194431"/>
        <dbReference type="ChEBI" id="CHEBI:194443"/>
        <dbReference type="EC" id="1.17.99.6"/>
    </reaction>
</comment>
<evidence type="ECO:0000256" key="18">
    <source>
        <dbReference type="SAM" id="MobiDB-lite"/>
    </source>
</evidence>
<evidence type="ECO:0000256" key="12">
    <source>
        <dbReference type="ARBA" id="ARBA00023014"/>
    </source>
</evidence>
<keyword evidence="7 17" id="KW-0819">tRNA processing</keyword>
<dbReference type="Proteomes" id="UP000285961">
    <property type="component" value="Unassembled WGS sequence"/>
</dbReference>
<dbReference type="Pfam" id="PF02677">
    <property type="entry name" value="QueH"/>
    <property type="match status" value="1"/>
</dbReference>
<keyword evidence="14 17" id="KW-0676">Redox-active center</keyword>
<evidence type="ECO:0000313" key="20">
    <source>
        <dbReference type="Proteomes" id="UP000285961"/>
    </source>
</evidence>